<gene>
    <name evidence="2" type="ORF">GCM10011611_60540</name>
</gene>
<dbReference type="RefSeq" id="WP_189051933.1">
    <property type="nucleotide sequence ID" value="NZ_BMJQ01000023.1"/>
</dbReference>
<protein>
    <recommendedName>
        <fullName evidence="4">Alginate lyase</fullName>
    </recommendedName>
</protein>
<dbReference type="Proteomes" id="UP000646365">
    <property type="component" value="Unassembled WGS sequence"/>
</dbReference>
<reference evidence="2" key="1">
    <citation type="journal article" date="2014" name="Int. J. Syst. Evol. Microbiol.">
        <title>Complete genome sequence of Corynebacterium casei LMG S-19264T (=DSM 44701T), isolated from a smear-ripened cheese.</title>
        <authorList>
            <consortium name="US DOE Joint Genome Institute (JGI-PGF)"/>
            <person name="Walter F."/>
            <person name="Albersmeier A."/>
            <person name="Kalinowski J."/>
            <person name="Ruckert C."/>
        </authorList>
    </citation>
    <scope>NUCLEOTIDE SEQUENCE</scope>
    <source>
        <strain evidence="2">CGMCC 1.15725</strain>
    </source>
</reference>
<sequence length="408" mass="45567">MWRRPLLVVLATAFSAVAFSTTALARAETFDPQAVLAQAFPEMRALRKAMKPEIVALEVRLDAEEQAGADRSCLRQAVTELRWLLASTSDVARAEHARDRLRERAAAAVNPAGSVQDADGSYGPCVEDWAWKLDASTDRFLSGAPMPVYPRLLDRVNDPARLDAYLTGLLQSDLRRDGVDRRKELNIASADLVRLILRRKPAGYPWRDDLEPVVRRFIAAAQDPSTGFFGESYRDGERTVRMADLSVTFHIARYLDGKIDHWPTLIDHLIAMKDAQYPYGWLDDTGMTSHNNYDVATLFRLGWPALDAGRQHAVAAEIAQLLDWCLGTALGPDGEIKSRAVGESWPDALYFTAAFLDEVGFLDPRKRYWTDRPLPDPTRIRAGLAAEARKLPADEPMARAALDRLAQR</sequence>
<evidence type="ECO:0000313" key="2">
    <source>
        <dbReference type="EMBL" id="GGF45949.1"/>
    </source>
</evidence>
<keyword evidence="3" id="KW-1185">Reference proteome</keyword>
<name>A0A8J2YZH2_9PROT</name>
<dbReference type="EMBL" id="BMJQ01000023">
    <property type="protein sequence ID" value="GGF45949.1"/>
    <property type="molecule type" value="Genomic_DNA"/>
</dbReference>
<organism evidence="2 3">
    <name type="scientific">Aliidongia dinghuensis</name>
    <dbReference type="NCBI Taxonomy" id="1867774"/>
    <lineage>
        <taxon>Bacteria</taxon>
        <taxon>Pseudomonadati</taxon>
        <taxon>Pseudomonadota</taxon>
        <taxon>Alphaproteobacteria</taxon>
        <taxon>Rhodospirillales</taxon>
        <taxon>Dongiaceae</taxon>
        <taxon>Aliidongia</taxon>
    </lineage>
</organism>
<reference evidence="2" key="2">
    <citation type="submission" date="2020-09" db="EMBL/GenBank/DDBJ databases">
        <authorList>
            <person name="Sun Q."/>
            <person name="Zhou Y."/>
        </authorList>
    </citation>
    <scope>NUCLEOTIDE SEQUENCE</scope>
    <source>
        <strain evidence="2">CGMCC 1.15725</strain>
    </source>
</reference>
<comment type="caution">
    <text evidence="2">The sequence shown here is derived from an EMBL/GenBank/DDBJ whole genome shotgun (WGS) entry which is preliminary data.</text>
</comment>
<dbReference type="AlphaFoldDB" id="A0A8J2YZH2"/>
<proteinExistence type="predicted"/>
<feature type="signal peptide" evidence="1">
    <location>
        <begin position="1"/>
        <end position="25"/>
    </location>
</feature>
<feature type="chain" id="PRO_5035185484" description="Alginate lyase" evidence="1">
    <location>
        <begin position="26"/>
        <end position="408"/>
    </location>
</feature>
<evidence type="ECO:0000313" key="3">
    <source>
        <dbReference type="Proteomes" id="UP000646365"/>
    </source>
</evidence>
<evidence type="ECO:0000256" key="1">
    <source>
        <dbReference type="SAM" id="SignalP"/>
    </source>
</evidence>
<evidence type="ECO:0008006" key="4">
    <source>
        <dbReference type="Google" id="ProtNLM"/>
    </source>
</evidence>
<keyword evidence="1" id="KW-0732">Signal</keyword>
<accession>A0A8J2YZH2</accession>